<sequence>MSELFSKLCKTHGEIAVIIKYENLHVVSLVVWKQMHLYAKRMPIVQRPSTNLLHNQWVKLSMTLVMFR</sequence>
<dbReference type="EMBL" id="NBTZ01000075">
    <property type="protein sequence ID" value="OTP73759.1"/>
    <property type="molecule type" value="Genomic_DNA"/>
</dbReference>
<dbReference type="Proteomes" id="UP000195221">
    <property type="component" value="Unassembled WGS sequence"/>
</dbReference>
<evidence type="ECO:0000313" key="1">
    <source>
        <dbReference type="EMBL" id="OTP73759.1"/>
    </source>
</evidence>
<dbReference type="AlphaFoldDB" id="A0A242MR02"/>
<name>A0A242MR02_CABSO</name>
<protein>
    <submittedName>
        <fullName evidence="1">Uncharacterized protein</fullName>
    </submittedName>
</protein>
<evidence type="ECO:0000313" key="2">
    <source>
        <dbReference type="Proteomes" id="UP000195221"/>
    </source>
</evidence>
<gene>
    <name evidence="1" type="ORF">PAMC26577_17625</name>
</gene>
<reference evidence="1 2" key="1">
    <citation type="submission" date="2017-03" db="EMBL/GenBank/DDBJ databases">
        <title>Genome analysis of strain PAMC 26577.</title>
        <authorList>
            <person name="Oh H.-M."/>
            <person name="Yang J.-A."/>
        </authorList>
    </citation>
    <scope>NUCLEOTIDE SEQUENCE [LARGE SCALE GENOMIC DNA]</scope>
    <source>
        <strain evidence="1 2">PAMC 26577</strain>
    </source>
</reference>
<comment type="caution">
    <text evidence="1">The sequence shown here is derived from an EMBL/GenBank/DDBJ whole genome shotgun (WGS) entry which is preliminary data.</text>
</comment>
<proteinExistence type="predicted"/>
<organism evidence="1 2">
    <name type="scientific">Caballeronia sordidicola</name>
    <name type="common">Burkholderia sordidicola</name>
    <dbReference type="NCBI Taxonomy" id="196367"/>
    <lineage>
        <taxon>Bacteria</taxon>
        <taxon>Pseudomonadati</taxon>
        <taxon>Pseudomonadota</taxon>
        <taxon>Betaproteobacteria</taxon>
        <taxon>Burkholderiales</taxon>
        <taxon>Burkholderiaceae</taxon>
        <taxon>Caballeronia</taxon>
    </lineage>
</organism>
<accession>A0A242MR02</accession>